<keyword evidence="3" id="KW-1185">Reference proteome</keyword>
<accession>A0AA88DSC2</accession>
<evidence type="ECO:0000259" key="1">
    <source>
        <dbReference type="Pfam" id="PF03732"/>
    </source>
</evidence>
<evidence type="ECO:0000313" key="3">
    <source>
        <dbReference type="Proteomes" id="UP001187192"/>
    </source>
</evidence>
<evidence type="ECO:0000313" key="2">
    <source>
        <dbReference type="EMBL" id="GMN60827.1"/>
    </source>
</evidence>
<gene>
    <name evidence="2" type="ORF">TIFTF001_029920</name>
</gene>
<name>A0AA88DSC2_FICCA</name>
<dbReference type="PANTHER" id="PTHR33223">
    <property type="entry name" value="CCHC-TYPE DOMAIN-CONTAINING PROTEIN"/>
    <property type="match status" value="1"/>
</dbReference>
<dbReference type="Pfam" id="PF03732">
    <property type="entry name" value="Retrotrans_gag"/>
    <property type="match status" value="1"/>
</dbReference>
<dbReference type="EMBL" id="BTGU01000102">
    <property type="protein sequence ID" value="GMN60827.1"/>
    <property type="molecule type" value="Genomic_DNA"/>
</dbReference>
<dbReference type="Proteomes" id="UP001187192">
    <property type="component" value="Unassembled WGS sequence"/>
</dbReference>
<dbReference type="PANTHER" id="PTHR33223:SF10">
    <property type="entry name" value="AMINOTRANSFERASE-LIKE PLANT MOBILE DOMAIN-CONTAINING PROTEIN"/>
    <property type="match status" value="1"/>
</dbReference>
<organism evidence="2 3">
    <name type="scientific">Ficus carica</name>
    <name type="common">Common fig</name>
    <dbReference type="NCBI Taxonomy" id="3494"/>
    <lineage>
        <taxon>Eukaryota</taxon>
        <taxon>Viridiplantae</taxon>
        <taxon>Streptophyta</taxon>
        <taxon>Embryophyta</taxon>
        <taxon>Tracheophyta</taxon>
        <taxon>Spermatophyta</taxon>
        <taxon>Magnoliopsida</taxon>
        <taxon>eudicotyledons</taxon>
        <taxon>Gunneridae</taxon>
        <taxon>Pentapetalae</taxon>
        <taxon>rosids</taxon>
        <taxon>fabids</taxon>
        <taxon>Rosales</taxon>
        <taxon>Moraceae</taxon>
        <taxon>Ficeae</taxon>
        <taxon>Ficus</taxon>
    </lineage>
</organism>
<feature type="domain" description="Retrotransposon gag" evidence="1">
    <location>
        <begin position="212"/>
        <end position="288"/>
    </location>
</feature>
<reference evidence="2" key="1">
    <citation type="submission" date="2023-07" db="EMBL/GenBank/DDBJ databases">
        <title>draft genome sequence of fig (Ficus carica).</title>
        <authorList>
            <person name="Takahashi T."/>
            <person name="Nishimura K."/>
        </authorList>
    </citation>
    <scope>NUCLEOTIDE SEQUENCE</scope>
</reference>
<protein>
    <recommendedName>
        <fullName evidence="1">Retrotransposon gag domain-containing protein</fullName>
    </recommendedName>
</protein>
<comment type="caution">
    <text evidence="2">The sequence shown here is derived from an EMBL/GenBank/DDBJ whole genome shotgun (WGS) entry which is preliminary data.</text>
</comment>
<dbReference type="InterPro" id="IPR005162">
    <property type="entry name" value="Retrotrans_gag_dom"/>
</dbReference>
<proteinExistence type="predicted"/>
<dbReference type="AlphaFoldDB" id="A0AA88DSC2"/>
<sequence length="310" mass="34416">MFNSLYSAIYTQNSPNLSISNLPISFYPFLTQNCHCNALLHILEALGSTTEDEDSDRRIASLLAKNEELRRHLVVHSIIGTPTSSAATTYGVPSQSPTASLFPGGILLTMMFIPYSLIHPMPLLQLMMAPIRTSPLGSFQSAPITIATTTTLPQEVPLDTAVVDTALPPKFHRPTFSKFDDMKNPHEYVCQYQQVIVGTTMLKESKDAIICKLFPQSLKCSALKWFYQLALGSVGTFKEMTKVFLENYSANINKGTTPGELRTIIQQPGESLRNYIKRLSKAVAEIPNCDDTNAPFCTQEGPAFRIRFLE</sequence>